<evidence type="ECO:0000313" key="1">
    <source>
        <dbReference type="EMBL" id="KAK3759970.1"/>
    </source>
</evidence>
<comment type="caution">
    <text evidence="1">The sequence shown here is derived from an EMBL/GenBank/DDBJ whole genome shotgun (WGS) entry which is preliminary data.</text>
</comment>
<name>A0AAE0YZS8_9GAST</name>
<dbReference type="EMBL" id="JAWDGP010005052">
    <property type="protein sequence ID" value="KAK3759970.1"/>
    <property type="molecule type" value="Genomic_DNA"/>
</dbReference>
<reference evidence="1" key="1">
    <citation type="journal article" date="2023" name="G3 (Bethesda)">
        <title>A reference genome for the long-term kleptoplast-retaining sea slug Elysia crispata morphotype clarki.</title>
        <authorList>
            <person name="Eastman K.E."/>
            <person name="Pendleton A.L."/>
            <person name="Shaikh M.A."/>
            <person name="Suttiyut T."/>
            <person name="Ogas R."/>
            <person name="Tomko P."/>
            <person name="Gavelis G."/>
            <person name="Widhalm J.R."/>
            <person name="Wisecaver J.H."/>
        </authorList>
    </citation>
    <scope>NUCLEOTIDE SEQUENCE</scope>
    <source>
        <strain evidence="1">ECLA1</strain>
    </source>
</reference>
<proteinExistence type="predicted"/>
<sequence length="69" mass="8022">MGQAIRQRLGLVNTRYPYPNPQALTATRQKIEYTPLFFHFHPLPSSHPSTQRFIVSHQAKPPDNHNIKM</sequence>
<accession>A0AAE0YZS8</accession>
<keyword evidence="2" id="KW-1185">Reference proteome</keyword>
<dbReference type="Proteomes" id="UP001283361">
    <property type="component" value="Unassembled WGS sequence"/>
</dbReference>
<evidence type="ECO:0000313" key="2">
    <source>
        <dbReference type="Proteomes" id="UP001283361"/>
    </source>
</evidence>
<organism evidence="1 2">
    <name type="scientific">Elysia crispata</name>
    <name type="common">lettuce slug</name>
    <dbReference type="NCBI Taxonomy" id="231223"/>
    <lineage>
        <taxon>Eukaryota</taxon>
        <taxon>Metazoa</taxon>
        <taxon>Spiralia</taxon>
        <taxon>Lophotrochozoa</taxon>
        <taxon>Mollusca</taxon>
        <taxon>Gastropoda</taxon>
        <taxon>Heterobranchia</taxon>
        <taxon>Euthyneura</taxon>
        <taxon>Panpulmonata</taxon>
        <taxon>Sacoglossa</taxon>
        <taxon>Placobranchoidea</taxon>
        <taxon>Plakobranchidae</taxon>
        <taxon>Elysia</taxon>
    </lineage>
</organism>
<protein>
    <submittedName>
        <fullName evidence="1">Uncharacterized protein</fullName>
    </submittedName>
</protein>
<dbReference type="AlphaFoldDB" id="A0AAE0YZS8"/>
<gene>
    <name evidence="1" type="ORF">RRG08_006437</name>
</gene>